<dbReference type="InterPro" id="IPR003583">
    <property type="entry name" value="Hlx-hairpin-Hlx_DNA-bd_motif"/>
</dbReference>
<evidence type="ECO:0000256" key="21">
    <source>
        <dbReference type="ARBA" id="ARBA00045548"/>
    </source>
</evidence>
<feature type="domain" description="DNA-directed DNA polymerase X" evidence="24">
    <location>
        <begin position="192"/>
        <end position="495"/>
    </location>
</feature>
<dbReference type="GO" id="GO:0140078">
    <property type="term" value="F:class I DNA-(apurinic or apyrimidinic site) endonuclease activity"/>
    <property type="evidence" value="ECO:0007669"/>
    <property type="project" value="UniProtKB-EC"/>
</dbReference>
<keyword evidence="16" id="KW-0456">Lyase</keyword>
<evidence type="ECO:0000256" key="4">
    <source>
        <dbReference type="ARBA" id="ARBA00012720"/>
    </source>
</evidence>
<feature type="domain" description="Helix-hairpin-helix DNA-binding motif class 1" evidence="23">
    <location>
        <begin position="141"/>
        <end position="160"/>
    </location>
</feature>
<comment type="catalytic activity">
    <reaction evidence="19">
        <text>2'-deoxyribonucleotide-(2'-deoxyribose 5'-phosphate)-2'-deoxyribonucleotide-DNA = a 3'-end 2'-deoxyribonucleotide-(2,3-dehydro-2,3-deoxyribose 5'-phosphate)-DNA + a 5'-end 5'-phospho-2'-deoxyribonucleoside-DNA + H(+)</text>
        <dbReference type="Rhea" id="RHEA:66592"/>
        <dbReference type="Rhea" id="RHEA-COMP:13180"/>
        <dbReference type="Rhea" id="RHEA-COMP:16897"/>
        <dbReference type="Rhea" id="RHEA-COMP:17067"/>
        <dbReference type="ChEBI" id="CHEBI:15378"/>
        <dbReference type="ChEBI" id="CHEBI:136412"/>
        <dbReference type="ChEBI" id="CHEBI:157695"/>
        <dbReference type="ChEBI" id="CHEBI:167181"/>
        <dbReference type="EC" id="4.2.99.18"/>
    </reaction>
</comment>
<name>A0A6C0EPE0_9ZZZZ</name>
<organism evidence="25">
    <name type="scientific">viral metagenome</name>
    <dbReference type="NCBI Taxonomy" id="1070528"/>
    <lineage>
        <taxon>unclassified sequences</taxon>
        <taxon>metagenomes</taxon>
        <taxon>organismal metagenomes</taxon>
    </lineage>
</organism>
<evidence type="ECO:0000256" key="7">
    <source>
        <dbReference type="ARBA" id="ARBA00022634"/>
    </source>
</evidence>
<dbReference type="EC" id="4.2.99.18" evidence="4"/>
<evidence type="ECO:0000256" key="8">
    <source>
        <dbReference type="ARBA" id="ARBA00022679"/>
    </source>
</evidence>
<keyword evidence="14" id="KW-0915">Sodium</keyword>
<evidence type="ECO:0000256" key="10">
    <source>
        <dbReference type="ARBA" id="ARBA00022705"/>
    </source>
</evidence>
<comment type="cofactor">
    <cofactor evidence="1">
        <name>Mg(2+)</name>
        <dbReference type="ChEBI" id="CHEBI:18420"/>
    </cofactor>
</comment>
<keyword evidence="7" id="KW-0237">DNA synthesis</keyword>
<feature type="domain" description="Helix-hairpin-helix DNA-binding motif class 1" evidence="23">
    <location>
        <begin position="239"/>
        <end position="258"/>
    </location>
</feature>
<keyword evidence="6" id="KW-0488">Methylation</keyword>
<feature type="domain" description="Helix-hairpin-helix DNA-binding motif class 1" evidence="23">
    <location>
        <begin position="47"/>
        <end position="66"/>
    </location>
</feature>
<reference evidence="25" key="1">
    <citation type="journal article" date="2020" name="Nature">
        <title>Giant virus diversity and host interactions through global metagenomics.</title>
        <authorList>
            <person name="Schulz F."/>
            <person name="Roux S."/>
            <person name="Paez-Espino D."/>
            <person name="Jungbluth S."/>
            <person name="Walsh D.A."/>
            <person name="Denef V.J."/>
            <person name="McMahon K.D."/>
            <person name="Konstantinidis K.T."/>
            <person name="Eloe-Fadrosh E.A."/>
            <person name="Kyrpides N.C."/>
            <person name="Woyke T."/>
        </authorList>
    </citation>
    <scope>NUCLEOTIDE SEQUENCE</scope>
    <source>
        <strain evidence="25">GVMAG-M-3300009151-35</strain>
    </source>
</reference>
<dbReference type="InterPro" id="IPR027421">
    <property type="entry name" value="DNA_pol_lamdba_lyase_dom_sf"/>
</dbReference>
<keyword evidence="15" id="KW-0234">DNA repair</keyword>
<dbReference type="InterPro" id="IPR002008">
    <property type="entry name" value="DNA_pol_X_beta-like"/>
</dbReference>
<evidence type="ECO:0000256" key="2">
    <source>
        <dbReference type="ARBA" id="ARBA00004496"/>
    </source>
</evidence>
<dbReference type="PANTHER" id="PTHR11276:SF28">
    <property type="entry name" value="DNA POLYMERASE LAMBDA"/>
    <property type="match status" value="1"/>
</dbReference>
<keyword evidence="11" id="KW-0227">DNA damage</keyword>
<dbReference type="CDD" id="cd00141">
    <property type="entry name" value="NT_POLXc"/>
    <property type="match status" value="1"/>
</dbReference>
<comment type="subcellular location">
    <subcellularLocation>
        <location evidence="2">Cytoplasm</location>
    </subcellularLocation>
</comment>
<evidence type="ECO:0000256" key="22">
    <source>
        <dbReference type="ARBA" id="ARBA00049244"/>
    </source>
</evidence>
<dbReference type="PRINTS" id="PR00869">
    <property type="entry name" value="DNAPOLX"/>
</dbReference>
<dbReference type="EC" id="2.7.7.7" evidence="3"/>
<dbReference type="SUPFAM" id="SSF81301">
    <property type="entry name" value="Nucleotidyltransferase"/>
    <property type="match status" value="1"/>
</dbReference>
<evidence type="ECO:0000256" key="16">
    <source>
        <dbReference type="ARBA" id="ARBA00023239"/>
    </source>
</evidence>
<dbReference type="SMART" id="SM00278">
    <property type="entry name" value="HhH1"/>
    <property type="match status" value="4"/>
</dbReference>
<evidence type="ECO:0000256" key="12">
    <source>
        <dbReference type="ARBA" id="ARBA00022843"/>
    </source>
</evidence>
<evidence type="ECO:0000256" key="13">
    <source>
        <dbReference type="ARBA" id="ARBA00022932"/>
    </source>
</evidence>
<dbReference type="Gene3D" id="3.30.210.10">
    <property type="entry name" value="DNA polymerase, thumb domain"/>
    <property type="match status" value="1"/>
</dbReference>
<dbReference type="Pfam" id="PF14791">
    <property type="entry name" value="DNA_pol_B_thumb"/>
    <property type="match status" value="1"/>
</dbReference>
<comment type="function">
    <text evidence="21">Repair polymerase that plays a key role in base-excision repair. During this process, the damaged base is excised by specific DNA glycosylases, the DNA backbone is nicked at the abasic site by an apurinic/apyrimidic (AP) endonuclease, and POLB removes 5'-deoxyribose-phosphate from the preincised AP site acting as a 5'-deoxyribose-phosphate lyase (5'-dRP lyase); through its DNA polymerase activity, it adds one nucleotide to the 3' end of the arising single-nucleotide gap. Conducts 'gap-filling' DNA synthesis in a stepwise distributive fashion rather than in a processive fashion as for other DNA polymerases. It is also able to cleave sugar-phosphate bonds 3' to an intact AP site, acting as an AP lyase.</text>
</comment>
<keyword evidence="10" id="KW-0235">DNA replication</keyword>
<dbReference type="InterPro" id="IPR043519">
    <property type="entry name" value="NT_sf"/>
</dbReference>
<evidence type="ECO:0000256" key="9">
    <source>
        <dbReference type="ARBA" id="ARBA00022695"/>
    </source>
</evidence>
<evidence type="ECO:0000256" key="17">
    <source>
        <dbReference type="ARBA" id="ARBA00035717"/>
    </source>
</evidence>
<evidence type="ECO:0000256" key="15">
    <source>
        <dbReference type="ARBA" id="ARBA00023204"/>
    </source>
</evidence>
<dbReference type="Pfam" id="PF14716">
    <property type="entry name" value="HHH_8"/>
    <property type="match status" value="3"/>
</dbReference>
<keyword evidence="12" id="KW-0832">Ubl conjugation</keyword>
<proteinExistence type="predicted"/>
<evidence type="ECO:0000313" key="25">
    <source>
        <dbReference type="EMBL" id="QHT30531.1"/>
    </source>
</evidence>
<dbReference type="Pfam" id="PF10391">
    <property type="entry name" value="DNA_pol_lambd_f"/>
    <property type="match status" value="1"/>
</dbReference>
<dbReference type="InterPro" id="IPR029398">
    <property type="entry name" value="PolB_thumb"/>
</dbReference>
<evidence type="ECO:0000256" key="20">
    <source>
        <dbReference type="ARBA" id="ARBA00044678"/>
    </source>
</evidence>
<dbReference type="GO" id="GO:0005737">
    <property type="term" value="C:cytoplasm"/>
    <property type="evidence" value="ECO:0007669"/>
    <property type="project" value="UniProtKB-SubCell"/>
</dbReference>
<protein>
    <recommendedName>
        <fullName evidence="5">DNA polymerase beta</fullName>
        <ecNumber evidence="3">2.7.7.7</ecNumber>
        <ecNumber evidence="4">4.2.99.18</ecNumber>
    </recommendedName>
    <alternativeName>
        <fullName evidence="17">5'-deoxyribose-phosphate lyase</fullName>
    </alternativeName>
    <alternativeName>
        <fullName evidence="18">AP lyase</fullName>
    </alternativeName>
</protein>
<evidence type="ECO:0000256" key="5">
    <source>
        <dbReference type="ARBA" id="ARBA00020020"/>
    </source>
</evidence>
<accession>A0A6C0EPE0</accession>
<dbReference type="PRINTS" id="PR00870">
    <property type="entry name" value="DNAPOLXBETA"/>
</dbReference>
<dbReference type="AlphaFoldDB" id="A0A6C0EPE0"/>
<dbReference type="GO" id="GO:0003887">
    <property type="term" value="F:DNA-directed DNA polymerase activity"/>
    <property type="evidence" value="ECO:0007669"/>
    <property type="project" value="UniProtKB-KW"/>
</dbReference>
<evidence type="ECO:0000256" key="19">
    <source>
        <dbReference type="ARBA" id="ARBA00044632"/>
    </source>
</evidence>
<dbReference type="InterPro" id="IPR028207">
    <property type="entry name" value="DNA_pol_B_palm_palm"/>
</dbReference>
<dbReference type="SMART" id="SM00483">
    <property type="entry name" value="POLXc"/>
    <property type="match status" value="1"/>
</dbReference>
<comment type="catalytic activity">
    <reaction evidence="22">
        <text>DNA(n) + a 2'-deoxyribonucleoside 5'-triphosphate = DNA(n+1) + diphosphate</text>
        <dbReference type="Rhea" id="RHEA:22508"/>
        <dbReference type="Rhea" id="RHEA-COMP:17339"/>
        <dbReference type="Rhea" id="RHEA-COMP:17340"/>
        <dbReference type="ChEBI" id="CHEBI:33019"/>
        <dbReference type="ChEBI" id="CHEBI:61560"/>
        <dbReference type="ChEBI" id="CHEBI:173112"/>
        <dbReference type="EC" id="2.7.7.7"/>
    </reaction>
</comment>
<dbReference type="EMBL" id="MN738902">
    <property type="protein sequence ID" value="QHT30531.1"/>
    <property type="molecule type" value="Genomic_DNA"/>
</dbReference>
<dbReference type="GO" id="GO:0003677">
    <property type="term" value="F:DNA binding"/>
    <property type="evidence" value="ECO:0007669"/>
    <property type="project" value="InterPro"/>
</dbReference>
<evidence type="ECO:0000256" key="1">
    <source>
        <dbReference type="ARBA" id="ARBA00001946"/>
    </source>
</evidence>
<evidence type="ECO:0000259" key="23">
    <source>
        <dbReference type="SMART" id="SM00278"/>
    </source>
</evidence>
<comment type="catalytic activity">
    <reaction evidence="20">
        <text>a 5'-end 2'-deoxyribose-2'-deoxyribonucleotide-DNA = (2E,4S)-4-hydroxypenten-2-al-5-phosphate + a 5'-end 5'-phospho-2'-deoxyribonucleoside-DNA + H(+)</text>
        <dbReference type="Rhea" id="RHEA:76255"/>
        <dbReference type="Rhea" id="RHEA-COMP:13180"/>
        <dbReference type="Rhea" id="RHEA-COMP:18657"/>
        <dbReference type="ChEBI" id="CHEBI:15378"/>
        <dbReference type="ChEBI" id="CHEBI:136412"/>
        <dbReference type="ChEBI" id="CHEBI:195194"/>
        <dbReference type="ChEBI" id="CHEBI:195195"/>
    </reaction>
</comment>
<dbReference type="GO" id="GO:0005634">
    <property type="term" value="C:nucleus"/>
    <property type="evidence" value="ECO:0007669"/>
    <property type="project" value="TreeGrafter"/>
</dbReference>
<dbReference type="Gene3D" id="1.10.150.20">
    <property type="entry name" value="5' to 3' exonuclease, C-terminal subdomain"/>
    <property type="match status" value="1"/>
</dbReference>
<evidence type="ECO:0000256" key="18">
    <source>
        <dbReference type="ARBA" id="ARBA00035726"/>
    </source>
</evidence>
<evidence type="ECO:0000256" key="14">
    <source>
        <dbReference type="ARBA" id="ARBA00023053"/>
    </source>
</evidence>
<dbReference type="Gene3D" id="1.10.150.110">
    <property type="entry name" value="DNA polymerase beta, N-terminal domain-like"/>
    <property type="match status" value="3"/>
</dbReference>
<keyword evidence="9" id="KW-0548">Nucleotidyltransferase</keyword>
<dbReference type="Pfam" id="PF14792">
    <property type="entry name" value="DNA_pol_B_palm"/>
    <property type="match status" value="1"/>
</dbReference>
<dbReference type="InterPro" id="IPR022312">
    <property type="entry name" value="DNA_pol_X"/>
</dbReference>
<dbReference type="SUPFAM" id="SSF81585">
    <property type="entry name" value="PsbU/PolX domain-like"/>
    <property type="match status" value="1"/>
</dbReference>
<keyword evidence="13" id="KW-0239">DNA-directed DNA polymerase</keyword>
<evidence type="ECO:0000256" key="11">
    <source>
        <dbReference type="ARBA" id="ARBA00022763"/>
    </source>
</evidence>
<dbReference type="InterPro" id="IPR002054">
    <property type="entry name" value="DNA-dir_DNA_pol_X"/>
</dbReference>
<dbReference type="GO" id="GO:0006303">
    <property type="term" value="P:double-strand break repair via nonhomologous end joining"/>
    <property type="evidence" value="ECO:0007669"/>
    <property type="project" value="TreeGrafter"/>
</dbReference>
<dbReference type="SUPFAM" id="SSF47802">
    <property type="entry name" value="DNA polymerase beta, N-terminal domain-like"/>
    <property type="match status" value="3"/>
</dbReference>
<dbReference type="InterPro" id="IPR010996">
    <property type="entry name" value="HHH_MUS81"/>
</dbReference>
<dbReference type="InterPro" id="IPR037160">
    <property type="entry name" value="DNA_Pol_thumb_sf"/>
</dbReference>
<sequence length="499" mass="58799">MEKKLIIQQLTIIRDFEIQNNKHLKVKAYNKVIDNLLKYPNDINDIKDLKNIKGIGVKILALLTELYETGKISYIEDKIKKIKKPIKKQIKQYPFNKEIIIDNLTIIRDYEVFNNEVFKYKAYNKVIDNLLKYTNDIKDLRDLKEIKGIGEGMLLMLAELHKNGKISYIEKVIKKDEKYKIPIKRDKPISSEFNKKIIINNLITIRDYENYRNEKYKVKAYSNVINNILIFNDDIKNLNDLKKIEGIGKSIFDKIKELYETGQISYIENNINNDNIYTFKQELLNIYGIGPVKANKIVDSGIKSIDELKKNINVLNAKQQIGIKYYNDLKERIPLDEYKKHVSILNKDLKKNKFIFDFVGSYRRGSKSMGDIDLLIMENPKFNFKDYISKLIDSNYIIEVLAFGKTKFMGIVKLPNQTVRRLDILIAPISEYYYSLLYFTGSNIFNIGFRHYVKVNFDLSLSEHGFGKNINYPINSEEDIFKYLKLKYVEPKKRESFYI</sequence>
<evidence type="ECO:0000259" key="24">
    <source>
        <dbReference type="SMART" id="SM00483"/>
    </source>
</evidence>
<evidence type="ECO:0000256" key="6">
    <source>
        <dbReference type="ARBA" id="ARBA00022481"/>
    </source>
</evidence>
<dbReference type="InterPro" id="IPR018944">
    <property type="entry name" value="DNA_pol_lambd_fingers_domain"/>
</dbReference>
<dbReference type="PANTHER" id="PTHR11276">
    <property type="entry name" value="DNA POLYMERASE TYPE-X FAMILY MEMBER"/>
    <property type="match status" value="1"/>
</dbReference>
<evidence type="ECO:0000256" key="3">
    <source>
        <dbReference type="ARBA" id="ARBA00012417"/>
    </source>
</evidence>
<dbReference type="Gene3D" id="3.30.460.10">
    <property type="entry name" value="Beta Polymerase, domain 2"/>
    <property type="match status" value="1"/>
</dbReference>
<keyword evidence="8" id="KW-0808">Transferase</keyword>
<feature type="domain" description="Helix-hairpin-helix DNA-binding motif class 1" evidence="23">
    <location>
        <begin position="281"/>
        <end position="300"/>
    </location>
</feature>